<evidence type="ECO:0000313" key="2">
    <source>
        <dbReference type="EMBL" id="CAK0796940.1"/>
    </source>
</evidence>
<name>A0ABN9PV83_9DINO</name>
<dbReference type="Proteomes" id="UP001189429">
    <property type="component" value="Unassembled WGS sequence"/>
</dbReference>
<evidence type="ECO:0000313" key="3">
    <source>
        <dbReference type="Proteomes" id="UP001189429"/>
    </source>
</evidence>
<reference evidence="2" key="1">
    <citation type="submission" date="2023-10" db="EMBL/GenBank/DDBJ databases">
        <authorList>
            <person name="Chen Y."/>
            <person name="Shah S."/>
            <person name="Dougan E. K."/>
            <person name="Thang M."/>
            <person name="Chan C."/>
        </authorList>
    </citation>
    <scope>NUCLEOTIDE SEQUENCE [LARGE SCALE GENOMIC DNA]</scope>
</reference>
<feature type="region of interest" description="Disordered" evidence="1">
    <location>
        <begin position="398"/>
        <end position="426"/>
    </location>
</feature>
<comment type="caution">
    <text evidence="2">The sequence shown here is derived from an EMBL/GenBank/DDBJ whole genome shotgun (WGS) entry which is preliminary data.</text>
</comment>
<accession>A0ABN9PV83</accession>
<feature type="region of interest" description="Disordered" evidence="1">
    <location>
        <begin position="98"/>
        <end position="123"/>
    </location>
</feature>
<proteinExistence type="predicted"/>
<protein>
    <submittedName>
        <fullName evidence="2">Uncharacterized protein</fullName>
    </submittedName>
</protein>
<evidence type="ECO:0000256" key="1">
    <source>
        <dbReference type="SAM" id="MobiDB-lite"/>
    </source>
</evidence>
<gene>
    <name evidence="2" type="ORF">PCOR1329_LOCUS6167</name>
</gene>
<keyword evidence="3" id="KW-1185">Reference proteome</keyword>
<feature type="region of interest" description="Disordered" evidence="1">
    <location>
        <begin position="1"/>
        <end position="29"/>
    </location>
</feature>
<organism evidence="2 3">
    <name type="scientific">Prorocentrum cordatum</name>
    <dbReference type="NCBI Taxonomy" id="2364126"/>
    <lineage>
        <taxon>Eukaryota</taxon>
        <taxon>Sar</taxon>
        <taxon>Alveolata</taxon>
        <taxon>Dinophyceae</taxon>
        <taxon>Prorocentrales</taxon>
        <taxon>Prorocentraceae</taxon>
        <taxon>Prorocentrum</taxon>
    </lineage>
</organism>
<dbReference type="EMBL" id="CAUYUJ010001650">
    <property type="protein sequence ID" value="CAK0796940.1"/>
    <property type="molecule type" value="Genomic_DNA"/>
</dbReference>
<sequence>MGPAALFEPRSHASGAERRHRPGVPAAPSRHRLLWPQPFWLRAPPAASARLPPVLIPLARSAPSRLRSRGLAAVRHPPLPRRGPPGRCLAEAWPQAPVPSRAGAAGDEHPAGPEAPPRRGHPAAPLAAEFPLACGLPPPQAGAVGAALERWGSLRSRAEALQPALRREGRLVQEILDGVLGGEDRGTLRRLASGCGREAQAVARQVAASIGGDGERLRGILAQNQRELLELSAMAAPESRRGLLAEMDAVLDELRRAQDAVHGQLLAAKGEADMAAVRSAGRSLNGLKALTKRLDGEKRGLTKNSALAALLITVCRRVLPVRQVDPSALRAPPPSYGGYLQILDFYFFSDASRFCFGEHFSGPNWFTRLKRNIAILTVKNASGRSVYDGFGEVCRERGAQDSRRAAGAPPGPPALHRGRGPDEHGRVFDRRHDAEFKLLTGLCAAVQAESGGCGAPVAAWAATATLWSKKPLCRSCAGAVRQVQGRFPLLKLEVVVGRTQDFIHDGSPTRSGPPTSPRRTRPAEGRAAWPLRRPSRGSAGPRARGSPCSSGLGLPPSPAALEPRPGFCSG</sequence>
<feature type="compositionally biased region" description="Low complexity" evidence="1">
    <location>
        <begin position="545"/>
        <end position="554"/>
    </location>
</feature>
<feature type="region of interest" description="Disordered" evidence="1">
    <location>
        <begin position="502"/>
        <end position="570"/>
    </location>
</feature>